<keyword evidence="1" id="KW-0479">Metal-binding</keyword>
<evidence type="ECO:0000256" key="1">
    <source>
        <dbReference type="ARBA" id="ARBA00022723"/>
    </source>
</evidence>
<feature type="domain" description="Zn(2)-C6 fungal-type" evidence="3">
    <location>
        <begin position="191"/>
        <end position="220"/>
    </location>
</feature>
<feature type="domain" description="Zn(2)-C6 fungal-type" evidence="3">
    <location>
        <begin position="58"/>
        <end position="89"/>
    </location>
</feature>
<dbReference type="InterPro" id="IPR001138">
    <property type="entry name" value="Zn2Cys6_DnaBD"/>
</dbReference>
<dbReference type="PROSITE" id="PS00463">
    <property type="entry name" value="ZN2_CY6_FUNGAL_1"/>
    <property type="match status" value="2"/>
</dbReference>
<dbReference type="AlphaFoldDB" id="A0A7S0DY75"/>
<evidence type="ECO:0000256" key="2">
    <source>
        <dbReference type="ARBA" id="ARBA00023242"/>
    </source>
</evidence>
<dbReference type="InterPro" id="IPR036864">
    <property type="entry name" value="Zn2-C6_fun-type_DNA-bd_sf"/>
</dbReference>
<evidence type="ECO:0000313" key="4">
    <source>
        <dbReference type="EMBL" id="CAD8466163.1"/>
    </source>
</evidence>
<dbReference type="GO" id="GO:0008270">
    <property type="term" value="F:zinc ion binding"/>
    <property type="evidence" value="ECO:0007669"/>
    <property type="project" value="InterPro"/>
</dbReference>
<evidence type="ECO:0000259" key="3">
    <source>
        <dbReference type="PROSITE" id="PS50048"/>
    </source>
</evidence>
<dbReference type="InterPro" id="IPR050335">
    <property type="entry name" value="ERT1_acuK_gluconeogen_tf"/>
</dbReference>
<dbReference type="PROSITE" id="PS50048">
    <property type="entry name" value="ZN2_CY6_FUNGAL_2"/>
    <property type="match status" value="3"/>
</dbReference>
<dbReference type="Pfam" id="PF00172">
    <property type="entry name" value="Zn_clus"/>
    <property type="match status" value="3"/>
</dbReference>
<dbReference type="SUPFAM" id="SSF57701">
    <property type="entry name" value="Zn2/Cys6 DNA-binding domain"/>
    <property type="match status" value="3"/>
</dbReference>
<proteinExistence type="predicted"/>
<accession>A0A7S0DY75</accession>
<keyword evidence="2" id="KW-0539">Nucleus</keyword>
<dbReference type="EMBL" id="HBEO01000892">
    <property type="protein sequence ID" value="CAD8466163.1"/>
    <property type="molecule type" value="Transcribed_RNA"/>
</dbReference>
<dbReference type="Gene3D" id="4.10.240.10">
    <property type="entry name" value="Zn(2)-C6 fungal-type DNA-binding domain"/>
    <property type="match status" value="2"/>
</dbReference>
<sequence>MLPPLDDREAEATQKSMFNELLKNTDCASPPTAISEGPSSPVGTLSTLPKSSRRAYSACFHCKVNKVKCDDFRPCSRCKRRGWAPMCLTYSVWPSASTTQDGRSWPGPFRTEKKRSCEGCRLKKVKCSMERPCARCKSNVVLSCSECLEYATAILRQFNQQMVPPLGGVNPEEVKLYKKPRWQKRTPVERACEYCRQSKTRCEKSRPCARCVRAGRICTEQKDQADDCLASTTGKADAEVKQEDEFTFLSACLSEGDAFWTKKETSNPQPLWMETSSEDDPISVDMAMTLNPSEPSESDELWGQTEETPICEARESLFSMLANSISDMDEARAGSNARIEAST</sequence>
<dbReference type="GO" id="GO:0000981">
    <property type="term" value="F:DNA-binding transcription factor activity, RNA polymerase II-specific"/>
    <property type="evidence" value="ECO:0007669"/>
    <property type="project" value="InterPro"/>
</dbReference>
<protein>
    <recommendedName>
        <fullName evidence="3">Zn(2)-C6 fungal-type domain-containing protein</fullName>
    </recommendedName>
</protein>
<dbReference type="PANTHER" id="PTHR47659">
    <property type="entry name" value="ZN(II)2CYS6 TRANSCRIPTION FACTOR (EUROFUNG)-RELATED"/>
    <property type="match status" value="1"/>
</dbReference>
<dbReference type="SMART" id="SM00066">
    <property type="entry name" value="GAL4"/>
    <property type="match status" value="3"/>
</dbReference>
<dbReference type="CDD" id="cd00067">
    <property type="entry name" value="GAL4"/>
    <property type="match status" value="3"/>
</dbReference>
<organism evidence="4">
    <name type="scientific">Hanusia phi</name>
    <dbReference type="NCBI Taxonomy" id="3032"/>
    <lineage>
        <taxon>Eukaryota</taxon>
        <taxon>Cryptophyceae</taxon>
        <taxon>Pyrenomonadales</taxon>
        <taxon>Geminigeraceae</taxon>
        <taxon>Hanusia</taxon>
    </lineage>
</organism>
<reference evidence="4" key="1">
    <citation type="submission" date="2021-01" db="EMBL/GenBank/DDBJ databases">
        <authorList>
            <person name="Corre E."/>
            <person name="Pelletier E."/>
            <person name="Niang G."/>
            <person name="Scheremetjew M."/>
            <person name="Finn R."/>
            <person name="Kale V."/>
            <person name="Holt S."/>
            <person name="Cochrane G."/>
            <person name="Meng A."/>
            <person name="Brown T."/>
            <person name="Cohen L."/>
        </authorList>
    </citation>
    <scope>NUCLEOTIDE SEQUENCE</scope>
    <source>
        <strain evidence="4">CCMP325</strain>
    </source>
</reference>
<feature type="domain" description="Zn(2)-C6 fungal-type" evidence="3">
    <location>
        <begin position="116"/>
        <end position="146"/>
    </location>
</feature>
<name>A0A7S0DY75_9CRYP</name>
<dbReference type="PANTHER" id="PTHR47659:SF7">
    <property type="entry name" value="FUNGAL TRANSCRIPTIONAL REGULATORY PROTEIN, N-TERMINAL DOMAIN-CONTAINING PROTEIN"/>
    <property type="match status" value="1"/>
</dbReference>
<gene>
    <name evidence="4" type="ORF">HPHI1048_LOCUS629</name>
</gene>